<reference evidence="14 15" key="1">
    <citation type="submission" date="2013-04" db="EMBL/GenBank/DDBJ databases">
        <title>The Genome Sequence of Treponema maltophilum ATCC 51939.</title>
        <authorList>
            <consortium name="The Broad Institute Genomics Platform"/>
            <person name="Earl A."/>
            <person name="Ward D."/>
            <person name="Feldgarden M."/>
            <person name="Gevers D."/>
            <person name="Leonetti C."/>
            <person name="Blanton J.M."/>
            <person name="Dewhirst F.E."/>
            <person name="Izard J."/>
            <person name="Walker B."/>
            <person name="Young S."/>
            <person name="Zeng Q."/>
            <person name="Gargeya S."/>
            <person name="Fitzgerald M."/>
            <person name="Haas B."/>
            <person name="Abouelleil A."/>
            <person name="Allen A.W."/>
            <person name="Alvarado L."/>
            <person name="Arachchi H.M."/>
            <person name="Berlin A.M."/>
            <person name="Chapman S.B."/>
            <person name="Gainer-Dewar J."/>
            <person name="Goldberg J."/>
            <person name="Griggs A."/>
            <person name="Gujja S."/>
            <person name="Hansen M."/>
            <person name="Howarth C."/>
            <person name="Imamovic A."/>
            <person name="Ireland A."/>
            <person name="Larimer J."/>
            <person name="McCowan C."/>
            <person name="Murphy C."/>
            <person name="Pearson M."/>
            <person name="Poon T.W."/>
            <person name="Priest M."/>
            <person name="Roberts A."/>
            <person name="Saif S."/>
            <person name="Shea T."/>
            <person name="Sisk P."/>
            <person name="Sykes S."/>
            <person name="Wortman J."/>
            <person name="Nusbaum C."/>
            <person name="Birren B."/>
        </authorList>
    </citation>
    <scope>NUCLEOTIDE SEQUENCE [LARGE SCALE GENOMIC DNA]</scope>
    <source>
        <strain evidence="14 15">ATCC 51939</strain>
    </source>
</reference>
<evidence type="ECO:0000256" key="2">
    <source>
        <dbReference type="ARBA" id="ARBA00003213"/>
    </source>
</evidence>
<dbReference type="PANTHER" id="PTHR11088:SF60">
    <property type="entry name" value="TRNA DIMETHYLALLYLTRANSFERASE"/>
    <property type="match status" value="1"/>
</dbReference>
<evidence type="ECO:0000256" key="10">
    <source>
        <dbReference type="HAMAP-Rule" id="MF_00185"/>
    </source>
</evidence>
<dbReference type="GO" id="GO:0052381">
    <property type="term" value="F:tRNA dimethylallyltransferase activity"/>
    <property type="evidence" value="ECO:0007669"/>
    <property type="project" value="UniProtKB-UniRule"/>
</dbReference>
<evidence type="ECO:0000256" key="1">
    <source>
        <dbReference type="ARBA" id="ARBA00001946"/>
    </source>
</evidence>
<dbReference type="NCBIfam" id="TIGR00174">
    <property type="entry name" value="miaA"/>
    <property type="match status" value="1"/>
</dbReference>
<dbReference type="InterPro" id="IPR039657">
    <property type="entry name" value="Dimethylallyltransferase"/>
</dbReference>
<feature type="binding site" evidence="10">
    <location>
        <begin position="27"/>
        <end position="32"/>
    </location>
    <ligand>
        <name>substrate</name>
    </ligand>
</feature>
<evidence type="ECO:0000313" key="14">
    <source>
        <dbReference type="EMBL" id="EPF30573.1"/>
    </source>
</evidence>
<keyword evidence="5 10" id="KW-0819">tRNA processing</keyword>
<dbReference type="GO" id="GO:0005524">
    <property type="term" value="F:ATP binding"/>
    <property type="evidence" value="ECO:0007669"/>
    <property type="project" value="UniProtKB-UniRule"/>
</dbReference>
<dbReference type="Pfam" id="PF01715">
    <property type="entry name" value="IPPT"/>
    <property type="match status" value="1"/>
</dbReference>
<dbReference type="SUPFAM" id="SSF52540">
    <property type="entry name" value="P-loop containing nucleoside triphosphate hydrolases"/>
    <property type="match status" value="1"/>
</dbReference>
<proteinExistence type="inferred from homology"/>
<keyword evidence="15" id="KW-1185">Reference proteome</keyword>
<gene>
    <name evidence="10" type="primary">miaA</name>
    <name evidence="14" type="ORF">HMPREF9194_00890</name>
</gene>
<keyword evidence="8 10" id="KW-0460">Magnesium</keyword>
<comment type="catalytic activity">
    <reaction evidence="9 10 11">
        <text>adenosine(37) in tRNA + dimethylallyl diphosphate = N(6)-dimethylallyladenosine(37) in tRNA + diphosphate</text>
        <dbReference type="Rhea" id="RHEA:26482"/>
        <dbReference type="Rhea" id="RHEA-COMP:10162"/>
        <dbReference type="Rhea" id="RHEA-COMP:10375"/>
        <dbReference type="ChEBI" id="CHEBI:33019"/>
        <dbReference type="ChEBI" id="CHEBI:57623"/>
        <dbReference type="ChEBI" id="CHEBI:74411"/>
        <dbReference type="ChEBI" id="CHEBI:74415"/>
        <dbReference type="EC" id="2.5.1.75"/>
    </reaction>
</comment>
<dbReference type="InterPro" id="IPR027417">
    <property type="entry name" value="P-loop_NTPase"/>
</dbReference>
<evidence type="ECO:0000256" key="4">
    <source>
        <dbReference type="ARBA" id="ARBA00022679"/>
    </source>
</evidence>
<dbReference type="HOGENOM" id="CLU_032616_0_2_12"/>
<feature type="site" description="Interaction with substrate tRNA" evidence="10">
    <location>
        <position position="123"/>
    </location>
</feature>
<evidence type="ECO:0000256" key="3">
    <source>
        <dbReference type="ARBA" id="ARBA00005842"/>
    </source>
</evidence>
<evidence type="ECO:0000256" key="13">
    <source>
        <dbReference type="RuleBase" id="RU003785"/>
    </source>
</evidence>
<keyword evidence="6 10" id="KW-0547">Nucleotide-binding</keyword>
<evidence type="ECO:0000256" key="12">
    <source>
        <dbReference type="RuleBase" id="RU003784"/>
    </source>
</evidence>
<dbReference type="eggNOG" id="COG0324">
    <property type="taxonomic scope" value="Bacteria"/>
</dbReference>
<evidence type="ECO:0000256" key="11">
    <source>
        <dbReference type="RuleBase" id="RU003783"/>
    </source>
</evidence>
<dbReference type="AlphaFoldDB" id="S3JX67"/>
<comment type="function">
    <text evidence="2 10 12">Catalyzes the transfer of a dimethylallyl group onto the adenine at position 37 in tRNAs that read codons beginning with uridine, leading to the formation of N6-(dimethylallyl)adenosine (i(6)A).</text>
</comment>
<name>S3JX67_TREMA</name>
<dbReference type="Gene3D" id="3.40.50.300">
    <property type="entry name" value="P-loop containing nucleotide triphosphate hydrolases"/>
    <property type="match status" value="1"/>
</dbReference>
<feature type="binding site" evidence="10">
    <location>
        <begin position="25"/>
        <end position="32"/>
    </location>
    <ligand>
        <name>ATP</name>
        <dbReference type="ChEBI" id="CHEBI:30616"/>
    </ligand>
</feature>
<feature type="region of interest" description="Interaction with substrate tRNA" evidence="10">
    <location>
        <begin position="57"/>
        <end position="60"/>
    </location>
</feature>
<evidence type="ECO:0000256" key="9">
    <source>
        <dbReference type="ARBA" id="ARBA00049563"/>
    </source>
</evidence>
<sequence>MPPASFSTNRLNTESKLKPVIVICAPTACGKTAFAEALFACDAQSPFAGTAEVISADSMQVYRGFNIGTAKPSADLCKRLPHHLIDICSPFAQFGAGDFVREALACCERIYERGKLPLIVGGTGFYIRNFIYGLPPTPRADSAVREQIERRMQKEGAQKLWNELALSDPVSAKKIHVHDEYRIKRALEVRAASGKPLSDFALTPKAREGFRFLILSLQKSRAELYERIDLRAETMFAAGLADEVKTLIACGSKPTDPAMQAIGYREFFTESLELNPDIQAVKERVKKDSRAYAKRQQTFFKSFSDAVLLLADDSAGGIKKIDEFLKGGFDVLD</sequence>
<keyword evidence="4 10" id="KW-0808">Transferase</keyword>
<dbReference type="InterPro" id="IPR018022">
    <property type="entry name" value="IPT"/>
</dbReference>
<evidence type="ECO:0000256" key="5">
    <source>
        <dbReference type="ARBA" id="ARBA00022694"/>
    </source>
</evidence>
<comment type="similarity">
    <text evidence="3 10 13">Belongs to the IPP transferase family.</text>
</comment>
<comment type="caution">
    <text evidence="10">Lacks conserved residue(s) required for the propagation of feature annotation.</text>
</comment>
<dbReference type="PATRIC" id="fig|1125699.3.peg.908"/>
<comment type="caution">
    <text evidence="14">The sequence shown here is derived from an EMBL/GenBank/DDBJ whole genome shotgun (WGS) entry which is preliminary data.</text>
</comment>
<comment type="subunit">
    <text evidence="10">Monomer.</text>
</comment>
<dbReference type="PANTHER" id="PTHR11088">
    <property type="entry name" value="TRNA DIMETHYLALLYLTRANSFERASE"/>
    <property type="match status" value="1"/>
</dbReference>
<dbReference type="HAMAP" id="MF_00185">
    <property type="entry name" value="IPP_trans"/>
    <property type="match status" value="1"/>
</dbReference>
<organism evidence="14 15">
    <name type="scientific">Treponema maltophilum ATCC 51939</name>
    <dbReference type="NCBI Taxonomy" id="1125699"/>
    <lineage>
        <taxon>Bacteria</taxon>
        <taxon>Pseudomonadati</taxon>
        <taxon>Spirochaetota</taxon>
        <taxon>Spirochaetia</taxon>
        <taxon>Spirochaetales</taxon>
        <taxon>Treponemataceae</taxon>
        <taxon>Treponema</taxon>
    </lineage>
</organism>
<dbReference type="Gene3D" id="1.10.20.140">
    <property type="match status" value="1"/>
</dbReference>
<evidence type="ECO:0000256" key="6">
    <source>
        <dbReference type="ARBA" id="ARBA00022741"/>
    </source>
</evidence>
<dbReference type="EC" id="2.5.1.75" evidence="10"/>
<evidence type="ECO:0000256" key="8">
    <source>
        <dbReference type="ARBA" id="ARBA00022842"/>
    </source>
</evidence>
<feature type="site" description="Interaction with substrate tRNA" evidence="10">
    <location>
        <position position="145"/>
    </location>
</feature>
<dbReference type="GO" id="GO:0006400">
    <property type="term" value="P:tRNA modification"/>
    <property type="evidence" value="ECO:0007669"/>
    <property type="project" value="TreeGrafter"/>
</dbReference>
<comment type="cofactor">
    <cofactor evidence="1 10">
        <name>Mg(2+)</name>
        <dbReference type="ChEBI" id="CHEBI:18420"/>
    </cofactor>
</comment>
<keyword evidence="7 10" id="KW-0067">ATP-binding</keyword>
<dbReference type="EMBL" id="ATFF01000006">
    <property type="protein sequence ID" value="EPF30573.1"/>
    <property type="molecule type" value="Genomic_DNA"/>
</dbReference>
<evidence type="ECO:0000313" key="15">
    <source>
        <dbReference type="Proteomes" id="UP000014541"/>
    </source>
</evidence>
<protein>
    <recommendedName>
        <fullName evidence="10">tRNA dimethylallyltransferase</fullName>
        <ecNumber evidence="10">2.5.1.75</ecNumber>
    </recommendedName>
    <alternativeName>
        <fullName evidence="10">Dimethylallyl diphosphate:tRNA dimethylallyltransferase</fullName>
        <shortName evidence="10">DMAPP:tRNA dimethylallyltransferase</shortName>
        <shortName evidence="10">DMATase</shortName>
    </alternativeName>
    <alternativeName>
        <fullName evidence="10">Isopentenyl-diphosphate:tRNA isopentenyltransferase</fullName>
        <shortName evidence="10">IPP transferase</shortName>
        <shortName evidence="10">IPPT</shortName>
        <shortName evidence="10">IPTase</shortName>
    </alternativeName>
</protein>
<evidence type="ECO:0000256" key="7">
    <source>
        <dbReference type="ARBA" id="ARBA00022840"/>
    </source>
</evidence>
<accession>S3JX67</accession>
<dbReference type="Proteomes" id="UP000014541">
    <property type="component" value="Unassembled WGS sequence"/>
</dbReference>
<dbReference type="STRING" id="1125699.HMPREF9194_00890"/>